<proteinExistence type="predicted"/>
<evidence type="ECO:0000313" key="2">
    <source>
        <dbReference type="EMBL" id="MBR8644090.1"/>
    </source>
</evidence>
<dbReference type="AlphaFoldDB" id="A0A941FGZ6"/>
<dbReference type="EC" id="4.2.1.75" evidence="2"/>
<accession>A0A941FGZ6</accession>
<evidence type="ECO:0000259" key="1">
    <source>
        <dbReference type="Pfam" id="PF02602"/>
    </source>
</evidence>
<dbReference type="InterPro" id="IPR036108">
    <property type="entry name" value="4pyrrol_syn_uPrphyn_synt_sf"/>
</dbReference>
<gene>
    <name evidence="2" type="ORF">KEH51_03490</name>
</gene>
<evidence type="ECO:0000313" key="3">
    <source>
        <dbReference type="Proteomes" id="UP000680045"/>
    </source>
</evidence>
<feature type="domain" description="Tetrapyrrole biosynthesis uroporphyrinogen III synthase" evidence="1">
    <location>
        <begin position="49"/>
        <end position="135"/>
    </location>
</feature>
<dbReference type="Proteomes" id="UP000680045">
    <property type="component" value="Unassembled WGS sequence"/>
</dbReference>
<dbReference type="GO" id="GO:0033014">
    <property type="term" value="P:tetrapyrrole biosynthetic process"/>
    <property type="evidence" value="ECO:0007669"/>
    <property type="project" value="InterPro"/>
</dbReference>
<dbReference type="Gene3D" id="3.40.50.10090">
    <property type="match status" value="1"/>
</dbReference>
<comment type="caution">
    <text evidence="2">The sequence shown here is derived from an EMBL/GenBank/DDBJ whole genome shotgun (WGS) entry which is preliminary data.</text>
</comment>
<dbReference type="EMBL" id="JAGTPW010000004">
    <property type="protein sequence ID" value="MBR8644090.1"/>
    <property type="molecule type" value="Genomic_DNA"/>
</dbReference>
<dbReference type="GO" id="GO:0004852">
    <property type="term" value="F:uroporphyrinogen-III synthase activity"/>
    <property type="evidence" value="ECO:0007669"/>
    <property type="project" value="UniProtKB-EC"/>
</dbReference>
<dbReference type="Pfam" id="PF02602">
    <property type="entry name" value="HEM4"/>
    <property type="match status" value="1"/>
</dbReference>
<name>A0A941FGZ6_9BACI</name>
<organism evidence="2 3">
    <name type="scientific">Peribacillus frigoritolerans</name>
    <dbReference type="NCBI Taxonomy" id="450367"/>
    <lineage>
        <taxon>Bacteria</taxon>
        <taxon>Bacillati</taxon>
        <taxon>Bacillota</taxon>
        <taxon>Bacilli</taxon>
        <taxon>Bacillales</taxon>
        <taxon>Bacillaceae</taxon>
        <taxon>Peribacillus</taxon>
    </lineage>
</organism>
<dbReference type="InterPro" id="IPR003754">
    <property type="entry name" value="4pyrrol_synth_uPrphyn_synth"/>
</dbReference>
<protein>
    <submittedName>
        <fullName evidence="2">Uroporphyrinogen-III synthase</fullName>
        <ecNumber evidence="2">4.2.1.75</ecNumber>
    </submittedName>
</protein>
<dbReference type="SUPFAM" id="SSF69618">
    <property type="entry name" value="HemD-like"/>
    <property type="match status" value="1"/>
</dbReference>
<keyword evidence="2" id="KW-0456">Lyase</keyword>
<sequence length="141" mass="15876">MQQRGLTAELKSEMPEAGTLLVVGDRNRDLRDPAHGDGDYIQSIAKFVDERFLEIFPRMLDGKAVGTVLFSNRHSVDMLMKYGNKANVDVEAMLKQASIRVIGESTGNRLQDYGFTSDMMPKEPSVEQLVDLIVNRNVFRL</sequence>
<reference evidence="2" key="1">
    <citation type="submission" date="2021-04" db="EMBL/GenBank/DDBJ databases">
        <title>Whole genome sequencing of Enterococci isolates from hospitalized patients.</title>
        <authorList>
            <person name="Ogoti B.M."/>
            <person name="Onyambu F.G."/>
        </authorList>
    </citation>
    <scope>NUCLEOTIDE SEQUENCE</scope>
    <source>
        <strain evidence="2">242</strain>
    </source>
</reference>